<dbReference type="OrthoDB" id="5675790at2"/>
<evidence type="ECO:0000313" key="2">
    <source>
        <dbReference type="Proteomes" id="UP000295565"/>
    </source>
</evidence>
<proteinExistence type="predicted"/>
<reference evidence="1 2" key="1">
    <citation type="submission" date="2019-03" db="EMBL/GenBank/DDBJ databases">
        <title>Genomic Encyclopedia of Type Strains, Phase IV (KMG-IV): sequencing the most valuable type-strain genomes for metagenomic binning, comparative biology and taxonomic classification.</title>
        <authorList>
            <person name="Goeker M."/>
        </authorList>
    </citation>
    <scope>NUCLEOTIDE SEQUENCE [LARGE SCALE GENOMIC DNA]</scope>
    <source>
        <strain evidence="1 2">DSM 18577</strain>
    </source>
</reference>
<organism evidence="1 2">
    <name type="scientific">Celerinatantimonas diazotrophica</name>
    <dbReference type="NCBI Taxonomy" id="412034"/>
    <lineage>
        <taxon>Bacteria</taxon>
        <taxon>Pseudomonadati</taxon>
        <taxon>Pseudomonadota</taxon>
        <taxon>Gammaproteobacteria</taxon>
        <taxon>Celerinatantimonadaceae</taxon>
        <taxon>Celerinatantimonas</taxon>
    </lineage>
</organism>
<dbReference type="Proteomes" id="UP000295565">
    <property type="component" value="Unassembled WGS sequence"/>
</dbReference>
<dbReference type="AlphaFoldDB" id="A0A4R1K7C2"/>
<dbReference type="GO" id="GO:0006270">
    <property type="term" value="P:DNA replication initiation"/>
    <property type="evidence" value="ECO:0007669"/>
    <property type="project" value="InterPro"/>
</dbReference>
<protein>
    <submittedName>
        <fullName evidence="1">Phage replication protein P</fullName>
    </submittedName>
</protein>
<comment type="caution">
    <text evidence="1">The sequence shown here is derived from an EMBL/GenBank/DDBJ whole genome shotgun (WGS) entry which is preliminary data.</text>
</comment>
<sequence length="218" mass="24626">MQTVQNSIAQLKANPIPADEQSGALSPSAADGEFFIEIWRQLKVAFPAWRQAFANKTAEQSAKRVWLMALIENGVTRDEQIQIGLRMARRMDSPFFPSPGQFIKWCRPTPEMLGLPDSETAYRQAVALRPTHLVVKAAIRATRFERRALVESEFRKVFERCYTIICRRYARGEDLEAAIASAIPDKATAKPVSAEQGMNYIAATRRRLGLRGERTKTK</sequence>
<gene>
    <name evidence="1" type="ORF">EV690_1118</name>
</gene>
<dbReference type="InterPro" id="IPR009731">
    <property type="entry name" value="P-like"/>
</dbReference>
<evidence type="ECO:0000313" key="1">
    <source>
        <dbReference type="EMBL" id="TCK58959.1"/>
    </source>
</evidence>
<dbReference type="Pfam" id="PF06992">
    <property type="entry name" value="Phage_lambda_P"/>
    <property type="match status" value="1"/>
</dbReference>
<keyword evidence="2" id="KW-1185">Reference proteome</keyword>
<accession>A0A4R1K7C2</accession>
<dbReference type="RefSeq" id="WP_131911896.1">
    <property type="nucleotide sequence ID" value="NZ_OU594967.1"/>
</dbReference>
<dbReference type="EMBL" id="SMGD01000011">
    <property type="protein sequence ID" value="TCK58959.1"/>
    <property type="molecule type" value="Genomic_DNA"/>
</dbReference>
<name>A0A4R1K7C2_9GAMM</name>